<sequence length="188" mass="21562">MSVETTTAAPHIHAPKIELFDTRTMTNTDPKGFRRTVDEYRREEFGLYLAREVVDHHRFRYLESWLLPEHRIRLSRWTWWPGEEADYDFYLDVAEITRSPEDPARWRTRDCYLDILVRTGRGVEVVDSDELIAAVRADLLSADSAERAMTAAHHAVGGIAAHGYDVTAWLASTGVTITWREPTDSADS</sequence>
<dbReference type="RefSeq" id="WP_026418942.1">
    <property type="nucleotide sequence ID" value="NZ_AUBJ02000001.1"/>
</dbReference>
<dbReference type="Pfam" id="PF04167">
    <property type="entry name" value="DUF402"/>
    <property type="match status" value="1"/>
</dbReference>
<gene>
    <name evidence="2" type="ORF">G443_001797</name>
</gene>
<dbReference type="InterPro" id="IPR035930">
    <property type="entry name" value="FomD-like_sf"/>
</dbReference>
<dbReference type="InterPro" id="IPR014465">
    <property type="entry name" value="UCP012622"/>
</dbReference>
<accession>A0ABT1JGC8</accession>
<dbReference type="Proteomes" id="UP000791080">
    <property type="component" value="Unassembled WGS sequence"/>
</dbReference>
<evidence type="ECO:0000313" key="3">
    <source>
        <dbReference type="Proteomes" id="UP000791080"/>
    </source>
</evidence>
<dbReference type="InterPro" id="IPR007295">
    <property type="entry name" value="DUF402"/>
</dbReference>
<evidence type="ECO:0000259" key="1">
    <source>
        <dbReference type="Pfam" id="PF04167"/>
    </source>
</evidence>
<dbReference type="SUPFAM" id="SSF159234">
    <property type="entry name" value="FomD-like"/>
    <property type="match status" value="1"/>
</dbReference>
<dbReference type="EMBL" id="AUBJ02000001">
    <property type="protein sequence ID" value="MCP2331527.1"/>
    <property type="molecule type" value="Genomic_DNA"/>
</dbReference>
<proteinExistence type="predicted"/>
<evidence type="ECO:0000313" key="2">
    <source>
        <dbReference type="EMBL" id="MCP2331527.1"/>
    </source>
</evidence>
<dbReference type="Gene3D" id="2.40.380.10">
    <property type="entry name" value="FomD-like"/>
    <property type="match status" value="1"/>
</dbReference>
<keyword evidence="3" id="KW-1185">Reference proteome</keyword>
<reference evidence="2 3" key="1">
    <citation type="submission" date="2022-06" db="EMBL/GenBank/DDBJ databases">
        <title>Genomic Encyclopedia of Type Strains, Phase I: the one thousand microbial genomes (KMG-I) project.</title>
        <authorList>
            <person name="Kyrpides N."/>
        </authorList>
    </citation>
    <scope>NUCLEOTIDE SEQUENCE [LARGE SCALE GENOMIC DNA]</scope>
    <source>
        <strain evidence="2 3">DSM 43889</strain>
    </source>
</reference>
<organism evidence="2 3">
    <name type="scientific">Actinoalloteichus caeruleus DSM 43889</name>
    <dbReference type="NCBI Taxonomy" id="1120930"/>
    <lineage>
        <taxon>Bacteria</taxon>
        <taxon>Bacillati</taxon>
        <taxon>Actinomycetota</taxon>
        <taxon>Actinomycetes</taxon>
        <taxon>Pseudonocardiales</taxon>
        <taxon>Pseudonocardiaceae</taxon>
        <taxon>Actinoalloteichus</taxon>
        <taxon>Actinoalloteichus cyanogriseus</taxon>
    </lineage>
</organism>
<dbReference type="PIRSF" id="PIRSF012622">
    <property type="entry name" value="UCP012622"/>
    <property type="match status" value="1"/>
</dbReference>
<name>A0ABT1JGC8_ACTCY</name>
<feature type="domain" description="DUF402" evidence="1">
    <location>
        <begin position="34"/>
        <end position="164"/>
    </location>
</feature>
<protein>
    <recommendedName>
        <fullName evidence="1">DUF402 domain-containing protein</fullName>
    </recommendedName>
</protein>
<comment type="caution">
    <text evidence="2">The sequence shown here is derived from an EMBL/GenBank/DDBJ whole genome shotgun (WGS) entry which is preliminary data.</text>
</comment>